<dbReference type="Pfam" id="PF13683">
    <property type="entry name" value="rve_3"/>
    <property type="match status" value="1"/>
</dbReference>
<proteinExistence type="predicted"/>
<evidence type="ECO:0000259" key="1">
    <source>
        <dbReference type="PROSITE" id="PS50994"/>
    </source>
</evidence>
<dbReference type="Proteomes" id="UP000178444">
    <property type="component" value="Unassembled WGS sequence"/>
</dbReference>
<dbReference type="PANTHER" id="PTHR35004">
    <property type="entry name" value="TRANSPOSASE RV3428C-RELATED"/>
    <property type="match status" value="1"/>
</dbReference>
<evidence type="ECO:0000313" key="3">
    <source>
        <dbReference type="Proteomes" id="UP000178444"/>
    </source>
</evidence>
<dbReference type="InterPro" id="IPR009057">
    <property type="entry name" value="Homeodomain-like_sf"/>
</dbReference>
<name>A0A1F8GPN6_9BACT</name>
<dbReference type="PANTHER" id="PTHR35004:SF7">
    <property type="entry name" value="INTEGRASE PROTEIN"/>
    <property type="match status" value="1"/>
</dbReference>
<dbReference type="AlphaFoldDB" id="A0A1F8GPN6"/>
<dbReference type="SUPFAM" id="SSF53098">
    <property type="entry name" value="Ribonuclease H-like"/>
    <property type="match status" value="1"/>
</dbReference>
<dbReference type="GO" id="GO:0015074">
    <property type="term" value="P:DNA integration"/>
    <property type="evidence" value="ECO:0007669"/>
    <property type="project" value="InterPro"/>
</dbReference>
<sequence length="294" mass="34480">MYTKNPYMPKLRMEAVRLVKYRGWSTRKVSRHTGFSQSVIVKWCKKDPTGGWRRIPTQSSKPEHHPKQLKSDIVKKILAIRRANGRTSEVVHQELLNQGVVVSLNSVRRTIDRHGLMKKRSPWKRHHPHVERPIPLKCGDLVQLDTIHRMISEKKRLYIFALLDVYSRWAYAKAYARMNSATSLRFVADAERAAGFSFDMLQSDHGPEFGKWFVTMIEKKHRYSRIGKPNDNAHVERFNRTLQEECLDEVTNDVKKINCALRKYLRYYNHQRLHMGISMKTPAQLTSNRFQAIG</sequence>
<reference evidence="2 3" key="1">
    <citation type="journal article" date="2016" name="Nat. Commun.">
        <title>Thousands of microbial genomes shed light on interconnected biogeochemical processes in an aquifer system.</title>
        <authorList>
            <person name="Anantharaman K."/>
            <person name="Brown C.T."/>
            <person name="Hug L.A."/>
            <person name="Sharon I."/>
            <person name="Castelle C.J."/>
            <person name="Probst A.J."/>
            <person name="Thomas B.C."/>
            <person name="Singh A."/>
            <person name="Wilkins M.J."/>
            <person name="Karaoz U."/>
            <person name="Brodie E.L."/>
            <person name="Williams K.H."/>
            <person name="Hubbard S.S."/>
            <person name="Banfield J.F."/>
        </authorList>
    </citation>
    <scope>NUCLEOTIDE SEQUENCE [LARGE SCALE GENOMIC DNA]</scope>
</reference>
<dbReference type="Pfam" id="PF00665">
    <property type="entry name" value="rve"/>
    <property type="match status" value="1"/>
</dbReference>
<feature type="domain" description="Integrase catalytic" evidence="1">
    <location>
        <begin position="129"/>
        <end position="290"/>
    </location>
</feature>
<dbReference type="PROSITE" id="PS50994">
    <property type="entry name" value="INTEGRASE"/>
    <property type="match status" value="1"/>
</dbReference>
<dbReference type="SUPFAM" id="SSF46689">
    <property type="entry name" value="Homeodomain-like"/>
    <property type="match status" value="1"/>
</dbReference>
<dbReference type="Gene3D" id="3.30.420.10">
    <property type="entry name" value="Ribonuclease H-like superfamily/Ribonuclease H"/>
    <property type="match status" value="1"/>
</dbReference>
<dbReference type="InterPro" id="IPR012337">
    <property type="entry name" value="RNaseH-like_sf"/>
</dbReference>
<accession>A0A1F8GPN6</accession>
<dbReference type="GO" id="GO:0003676">
    <property type="term" value="F:nucleic acid binding"/>
    <property type="evidence" value="ECO:0007669"/>
    <property type="project" value="InterPro"/>
</dbReference>
<evidence type="ECO:0000313" key="2">
    <source>
        <dbReference type="EMBL" id="OGN27301.1"/>
    </source>
</evidence>
<dbReference type="EMBL" id="MGKO01000013">
    <property type="protein sequence ID" value="OGN27301.1"/>
    <property type="molecule type" value="Genomic_DNA"/>
</dbReference>
<comment type="caution">
    <text evidence="2">The sequence shown here is derived from an EMBL/GenBank/DDBJ whole genome shotgun (WGS) entry which is preliminary data.</text>
</comment>
<protein>
    <recommendedName>
        <fullName evidence="1">Integrase catalytic domain-containing protein</fullName>
    </recommendedName>
</protein>
<dbReference type="InterPro" id="IPR036397">
    <property type="entry name" value="RNaseH_sf"/>
</dbReference>
<organism evidence="2 3">
    <name type="scientific">Candidatus Yanofskybacteria bacterium RIFCSPLOWO2_01_FULL_49_17</name>
    <dbReference type="NCBI Taxonomy" id="1802700"/>
    <lineage>
        <taxon>Bacteria</taxon>
        <taxon>Candidatus Yanofskyibacteriota</taxon>
    </lineage>
</organism>
<gene>
    <name evidence="2" type="ORF">A2941_00380</name>
</gene>
<dbReference type="InterPro" id="IPR001584">
    <property type="entry name" value="Integrase_cat-core"/>
</dbReference>